<dbReference type="RefSeq" id="WP_012632216.1">
    <property type="nucleotide sequence ID" value="NC_011891.1"/>
</dbReference>
<dbReference type="KEGG" id="acp:A2cp1_0852"/>
<evidence type="ECO:0000313" key="3">
    <source>
        <dbReference type="Proteomes" id="UP000007089"/>
    </source>
</evidence>
<reference evidence="2" key="1">
    <citation type="submission" date="2009-01" db="EMBL/GenBank/DDBJ databases">
        <title>Complete sequence of Anaeromyxobacter dehalogenans 2CP-1.</title>
        <authorList>
            <consortium name="US DOE Joint Genome Institute"/>
            <person name="Lucas S."/>
            <person name="Copeland A."/>
            <person name="Lapidus A."/>
            <person name="Glavina del Rio T."/>
            <person name="Dalin E."/>
            <person name="Tice H."/>
            <person name="Bruce D."/>
            <person name="Goodwin L."/>
            <person name="Pitluck S."/>
            <person name="Saunders E."/>
            <person name="Brettin T."/>
            <person name="Detter J.C."/>
            <person name="Han C."/>
            <person name="Larimer F."/>
            <person name="Land M."/>
            <person name="Hauser L."/>
            <person name="Kyrpides N."/>
            <person name="Ovchinnikova G."/>
            <person name="Beliaev A.S."/>
            <person name="Richardson P."/>
        </authorList>
    </citation>
    <scope>NUCLEOTIDE SEQUENCE</scope>
    <source>
        <strain evidence="2">2CP-1</strain>
    </source>
</reference>
<evidence type="ECO:0000313" key="2">
    <source>
        <dbReference type="EMBL" id="ACL64204.1"/>
    </source>
</evidence>
<feature type="transmembrane region" description="Helical" evidence="1">
    <location>
        <begin position="290"/>
        <end position="307"/>
    </location>
</feature>
<evidence type="ECO:0000256" key="1">
    <source>
        <dbReference type="SAM" id="Phobius"/>
    </source>
</evidence>
<dbReference type="AlphaFoldDB" id="B8JDV9"/>
<sequence>MTLTPYLGGRRLMTIAAAAGAAGLAVTALGAAVGDPRRALYAYLVAFVYWLGLALGALILLGALHASNARWPVVLRRFLEHLPAVIPLFVVLFIPILLGRGHLFPWVDPHGLQGEVLHAVEHKKPYLNVPFFVIRAAIYFACWIGVAHLLRAWSLRQDEVGGHDLTRRQRALGAGSLPFVALTLTFAAFDWMMSLDPRFFSTIFGVYWFAGSFVGAFAVVIIAANATRLDPNQFGAHMNTEHFHSLGKFLLAFTAFWAYVAFSQFMLIWIANVPEEVPWYILRIEGGWKAVGVFLALFHFLVPFFLLMNRAITRNPGRLAKVAVWILFVHWIDLYWLLMPHLDPGGPRPSLWDLSAFVGVGGVTVAFALARMRGTVAVPVRDPYLEDSLRYLPQ</sequence>
<dbReference type="HOGENOM" id="CLU_042661_1_0_7"/>
<dbReference type="PANTHER" id="PTHR43044">
    <property type="match status" value="1"/>
</dbReference>
<feature type="transmembrane region" description="Helical" evidence="1">
    <location>
        <begin position="319"/>
        <end position="338"/>
    </location>
</feature>
<dbReference type="Proteomes" id="UP000007089">
    <property type="component" value="Chromosome"/>
</dbReference>
<feature type="transmembrane region" description="Helical" evidence="1">
    <location>
        <begin position="249"/>
        <end position="270"/>
    </location>
</feature>
<keyword evidence="3" id="KW-1185">Reference proteome</keyword>
<feature type="transmembrane region" description="Helical" evidence="1">
    <location>
        <begin position="40"/>
        <end position="66"/>
    </location>
</feature>
<organism evidence="2 3">
    <name type="scientific">Anaeromyxobacter dehalogenans (strain ATCC BAA-258 / DSM 21875 / 2CP-1)</name>
    <dbReference type="NCBI Taxonomy" id="455488"/>
    <lineage>
        <taxon>Bacteria</taxon>
        <taxon>Pseudomonadati</taxon>
        <taxon>Myxococcota</taxon>
        <taxon>Myxococcia</taxon>
        <taxon>Myxococcales</taxon>
        <taxon>Cystobacterineae</taxon>
        <taxon>Anaeromyxobacteraceae</taxon>
        <taxon>Anaeromyxobacter</taxon>
    </lineage>
</organism>
<feature type="transmembrane region" description="Helical" evidence="1">
    <location>
        <begin position="132"/>
        <end position="150"/>
    </location>
</feature>
<gene>
    <name evidence="2" type="ordered locus">A2cp1_0852</name>
</gene>
<keyword evidence="1" id="KW-0812">Transmembrane</keyword>
<feature type="transmembrane region" description="Helical" evidence="1">
    <location>
        <begin position="12"/>
        <end position="34"/>
    </location>
</feature>
<name>B8JDV9_ANAD2</name>
<feature type="transmembrane region" description="Helical" evidence="1">
    <location>
        <begin position="78"/>
        <end position="98"/>
    </location>
</feature>
<accession>B8JDV9</accession>
<evidence type="ECO:0008006" key="4">
    <source>
        <dbReference type="Google" id="ProtNLM"/>
    </source>
</evidence>
<feature type="transmembrane region" description="Helical" evidence="1">
    <location>
        <begin position="350"/>
        <end position="370"/>
    </location>
</feature>
<keyword evidence="1" id="KW-0472">Membrane</keyword>
<dbReference type="EMBL" id="CP001359">
    <property type="protein sequence ID" value="ACL64204.1"/>
    <property type="molecule type" value="Genomic_DNA"/>
</dbReference>
<protein>
    <recommendedName>
        <fullName evidence="4">Quinol:cytochrome c oxidoreductase quinone-binding subunit 2</fullName>
    </recommendedName>
</protein>
<dbReference type="PANTHER" id="PTHR43044:SF1">
    <property type="entry name" value="QUINOL:CYTOCHROME C OXIDOREDUCTASE QUINONE-BINDING SUBUNIT 2"/>
    <property type="match status" value="1"/>
</dbReference>
<proteinExistence type="predicted"/>
<feature type="transmembrane region" description="Helical" evidence="1">
    <location>
        <begin position="205"/>
        <end position="228"/>
    </location>
</feature>
<feature type="transmembrane region" description="Helical" evidence="1">
    <location>
        <begin position="171"/>
        <end position="193"/>
    </location>
</feature>
<keyword evidence="1" id="KW-1133">Transmembrane helix</keyword>